<dbReference type="InterPro" id="IPR036518">
    <property type="entry name" value="CobE/GbiG_C_sf"/>
</dbReference>
<keyword evidence="3" id="KW-1185">Reference proteome</keyword>
<accession>A0ABR4WQK1</accession>
<dbReference type="Gene3D" id="3.30.420.180">
    <property type="entry name" value="CobE/GbiG C-terminal domain"/>
    <property type="match status" value="1"/>
</dbReference>
<comment type="caution">
    <text evidence="2">The sequence shown here is derived from an EMBL/GenBank/DDBJ whole genome shotgun (WGS) entry which is preliminary data.</text>
</comment>
<reference evidence="2 3" key="1">
    <citation type="submission" date="2014-06" db="EMBL/GenBank/DDBJ databases">
        <title>Draft genome sequence of an extremely salt tolerant bacteria Halomonas salina/CIFRI 1.</title>
        <authorList>
            <person name="Behera B.D."/>
            <person name="Meena D.K."/>
            <person name="Das P."/>
            <person name="Maharana J."/>
            <person name="Paria P."/>
            <person name="Sharma A.P."/>
            <person name="Shamsudheen K.V."/>
            <person name="Rijit J."/>
            <person name="Dixit V."/>
            <person name="Verma A."/>
            <person name="Scaria V."/>
            <person name="Sivasubbu S."/>
        </authorList>
    </citation>
    <scope>NUCLEOTIDE SEQUENCE [LARGE SCALE GENOMIC DNA]</scope>
    <source>
        <strain evidence="2 3">CIFRI 1</strain>
    </source>
</reference>
<protein>
    <recommendedName>
        <fullName evidence="1">CobE/GbiG C-terminal domain-containing protein</fullName>
    </recommendedName>
</protein>
<dbReference type="EMBL" id="JOKD01000058">
    <property type="protein sequence ID" value="KGE76991.1"/>
    <property type="molecule type" value="Genomic_DNA"/>
</dbReference>
<dbReference type="Proteomes" id="UP000029721">
    <property type="component" value="Unassembled WGS sequence"/>
</dbReference>
<feature type="domain" description="CobE/GbiG C-terminal" evidence="1">
    <location>
        <begin position="20"/>
        <end position="133"/>
    </location>
</feature>
<dbReference type="RefSeq" id="WP_081945891.1">
    <property type="nucleotide sequence ID" value="NZ_JOKD01000058.1"/>
</dbReference>
<organism evidence="2 3">
    <name type="scientific">Halomonas salina</name>
    <dbReference type="NCBI Taxonomy" id="42565"/>
    <lineage>
        <taxon>Bacteria</taxon>
        <taxon>Pseudomonadati</taxon>
        <taxon>Pseudomonadota</taxon>
        <taxon>Gammaproteobacteria</taxon>
        <taxon>Oceanospirillales</taxon>
        <taxon>Halomonadaceae</taxon>
        <taxon>Halomonas</taxon>
    </lineage>
</organism>
<evidence type="ECO:0000313" key="3">
    <source>
        <dbReference type="Proteomes" id="UP000029721"/>
    </source>
</evidence>
<name>A0ABR4WQK1_9GAMM</name>
<evidence type="ECO:0000313" key="2">
    <source>
        <dbReference type="EMBL" id="KGE76991.1"/>
    </source>
</evidence>
<evidence type="ECO:0000259" key="1">
    <source>
        <dbReference type="Pfam" id="PF01890"/>
    </source>
</evidence>
<dbReference type="InterPro" id="IPR002750">
    <property type="entry name" value="CobE/GbiG_C"/>
</dbReference>
<gene>
    <name evidence="2" type="ORF">FP66_13105</name>
</gene>
<dbReference type="Pfam" id="PF01890">
    <property type="entry name" value="CbiG_C"/>
    <property type="match status" value="1"/>
</dbReference>
<sequence length="147" mass="14886">MNGAGPGAMEGAIESKAMRIAGFGFRRSATLASLAEALERLEALHGPADRLAAADSMRPTVQALGEARGLETLVVPDAALASAEILTHSPHSRRARGTGSVAEAVAVLAAGPSGELLGPRRVSRDRCATAAMASAAMTRDIPAGDTT</sequence>
<dbReference type="SUPFAM" id="SSF159664">
    <property type="entry name" value="CobE/GbiG C-terminal domain-like"/>
    <property type="match status" value="1"/>
</dbReference>
<proteinExistence type="predicted"/>